<evidence type="ECO:0000313" key="3">
    <source>
        <dbReference type="Proteomes" id="UP000254848"/>
    </source>
</evidence>
<dbReference type="OrthoDB" id="6712404at2"/>
<sequence>MSKFLTALLASALLLSGCDEAPTAAAGNMAAKPDTLSVQSDADIRTDLAVLNPVINTANSSAVGVRDELVKLGRNGDKAAINAVMTKSKAMFESANASLSALALKSSEVQQLRLDIYQGNMLAIKLHELYLKPDASAEDKKEMALLQRQSLVLQEQTGDKLDALNAKYKK</sequence>
<reference evidence="2 3" key="1">
    <citation type="submission" date="2018-07" db="EMBL/GenBank/DDBJ databases">
        <title>Genomic Encyclopedia of Type Strains, Phase IV (KMG-IV): sequencing the most valuable type-strain genomes for metagenomic binning, comparative biology and taxonomic classification.</title>
        <authorList>
            <person name="Goeker M."/>
        </authorList>
    </citation>
    <scope>NUCLEOTIDE SEQUENCE [LARGE SCALE GENOMIC DNA]</scope>
    <source>
        <strain evidence="2 3">DSM 103736</strain>
    </source>
</reference>
<evidence type="ECO:0008006" key="4">
    <source>
        <dbReference type="Google" id="ProtNLM"/>
    </source>
</evidence>
<dbReference type="PROSITE" id="PS51257">
    <property type="entry name" value="PROKAR_LIPOPROTEIN"/>
    <property type="match status" value="1"/>
</dbReference>
<feature type="signal peptide" evidence="1">
    <location>
        <begin position="1"/>
        <end position="21"/>
    </location>
</feature>
<protein>
    <recommendedName>
        <fullName evidence="4">Lipoprotein</fullName>
    </recommendedName>
</protein>
<dbReference type="Proteomes" id="UP000254848">
    <property type="component" value="Unassembled WGS sequence"/>
</dbReference>
<proteinExistence type="predicted"/>
<keyword evidence="3" id="KW-1185">Reference proteome</keyword>
<gene>
    <name evidence="2" type="ORF">C8D90_101254</name>
</gene>
<comment type="caution">
    <text evidence="2">The sequence shown here is derived from an EMBL/GenBank/DDBJ whole genome shotgun (WGS) entry which is preliminary data.</text>
</comment>
<dbReference type="RefSeq" id="WP_115456602.1">
    <property type="nucleotide sequence ID" value="NZ_QRAP01000001.1"/>
</dbReference>
<accession>A0A370R320</accession>
<organism evidence="2 3">
    <name type="scientific">Enterobacillus tribolii</name>
    <dbReference type="NCBI Taxonomy" id="1487935"/>
    <lineage>
        <taxon>Bacteria</taxon>
        <taxon>Pseudomonadati</taxon>
        <taxon>Pseudomonadota</taxon>
        <taxon>Gammaproteobacteria</taxon>
        <taxon>Enterobacterales</taxon>
        <taxon>Hafniaceae</taxon>
        <taxon>Enterobacillus</taxon>
    </lineage>
</organism>
<evidence type="ECO:0000313" key="2">
    <source>
        <dbReference type="EMBL" id="RDK96818.1"/>
    </source>
</evidence>
<evidence type="ECO:0000256" key="1">
    <source>
        <dbReference type="SAM" id="SignalP"/>
    </source>
</evidence>
<feature type="chain" id="PRO_5017044238" description="Lipoprotein" evidence="1">
    <location>
        <begin position="22"/>
        <end position="170"/>
    </location>
</feature>
<keyword evidence="1" id="KW-0732">Signal</keyword>
<dbReference type="AlphaFoldDB" id="A0A370R320"/>
<name>A0A370R320_9GAMM</name>
<dbReference type="EMBL" id="QRAP01000001">
    <property type="protein sequence ID" value="RDK96818.1"/>
    <property type="molecule type" value="Genomic_DNA"/>
</dbReference>